<organism evidence="1 2">
    <name type="scientific">Dallia pectoralis</name>
    <name type="common">Alaska blackfish</name>
    <dbReference type="NCBI Taxonomy" id="75939"/>
    <lineage>
        <taxon>Eukaryota</taxon>
        <taxon>Metazoa</taxon>
        <taxon>Chordata</taxon>
        <taxon>Craniata</taxon>
        <taxon>Vertebrata</taxon>
        <taxon>Euteleostomi</taxon>
        <taxon>Actinopterygii</taxon>
        <taxon>Neopterygii</taxon>
        <taxon>Teleostei</taxon>
        <taxon>Protacanthopterygii</taxon>
        <taxon>Esociformes</taxon>
        <taxon>Umbridae</taxon>
        <taxon>Dallia</taxon>
    </lineage>
</organism>
<accession>A0ACC2FSJ1</accession>
<protein>
    <submittedName>
        <fullName evidence="1">Uncharacterized protein</fullName>
    </submittedName>
</protein>
<dbReference type="EMBL" id="CM055749">
    <property type="protein sequence ID" value="KAJ7994389.1"/>
    <property type="molecule type" value="Genomic_DNA"/>
</dbReference>
<name>A0ACC2FSJ1_DALPE</name>
<proteinExistence type="predicted"/>
<sequence length="211" mass="24145">MDFTVLKFDHCGKRIYTFDRNRLEADNCRCPICQELMRFSLIEAPIIVPSPFINGHKVPYAFLIGSSQGPAFISELLNSEIHVGVTNSQGVVYSYTSSGVLNQDHGWEQCLCVPLVAPGGTGCETLWDNKLEQFSLLPNWSPDRFEEEREFGSCCYGFALSFLNQLRRSESRDLISRNEFTLQHVLPCVKRATKYITIYQEIYQHGFYIAH</sequence>
<dbReference type="Proteomes" id="UP001157502">
    <property type="component" value="Chromosome 22"/>
</dbReference>
<evidence type="ECO:0000313" key="2">
    <source>
        <dbReference type="Proteomes" id="UP001157502"/>
    </source>
</evidence>
<gene>
    <name evidence="1" type="ORF">DPEC_G00248780</name>
</gene>
<comment type="caution">
    <text evidence="1">The sequence shown here is derived from an EMBL/GenBank/DDBJ whole genome shotgun (WGS) entry which is preliminary data.</text>
</comment>
<evidence type="ECO:0000313" key="1">
    <source>
        <dbReference type="EMBL" id="KAJ7994389.1"/>
    </source>
</evidence>
<keyword evidence="2" id="KW-1185">Reference proteome</keyword>
<reference evidence="1" key="1">
    <citation type="submission" date="2021-05" db="EMBL/GenBank/DDBJ databases">
        <authorList>
            <person name="Pan Q."/>
            <person name="Jouanno E."/>
            <person name="Zahm M."/>
            <person name="Klopp C."/>
            <person name="Cabau C."/>
            <person name="Louis A."/>
            <person name="Berthelot C."/>
            <person name="Parey E."/>
            <person name="Roest Crollius H."/>
            <person name="Montfort J."/>
            <person name="Robinson-Rechavi M."/>
            <person name="Bouchez O."/>
            <person name="Lampietro C."/>
            <person name="Lopez Roques C."/>
            <person name="Donnadieu C."/>
            <person name="Postlethwait J."/>
            <person name="Bobe J."/>
            <person name="Dillon D."/>
            <person name="Chandos A."/>
            <person name="von Hippel F."/>
            <person name="Guiguen Y."/>
        </authorList>
    </citation>
    <scope>NUCLEOTIDE SEQUENCE</scope>
    <source>
        <strain evidence="1">YG-Jan2019</strain>
    </source>
</reference>